<comment type="caution">
    <text evidence="2">The sequence shown here is derived from an EMBL/GenBank/DDBJ whole genome shotgun (WGS) entry which is preliminary data.</text>
</comment>
<name>A0A844Z1N7_9SPHN</name>
<keyword evidence="3" id="KW-1185">Reference proteome</keyword>
<evidence type="ECO:0000313" key="2">
    <source>
        <dbReference type="EMBL" id="MXO71823.1"/>
    </source>
</evidence>
<gene>
    <name evidence="2" type="ORF">GRI99_09250</name>
</gene>
<dbReference type="Proteomes" id="UP000466966">
    <property type="component" value="Unassembled WGS sequence"/>
</dbReference>
<dbReference type="Pfam" id="PF21798">
    <property type="entry name" value="DUF6878"/>
    <property type="match status" value="1"/>
</dbReference>
<evidence type="ECO:0000259" key="1">
    <source>
        <dbReference type="Pfam" id="PF21798"/>
    </source>
</evidence>
<protein>
    <recommendedName>
        <fullName evidence="1">DUF6878 domain-containing protein</fullName>
    </recommendedName>
</protein>
<accession>A0A844Z1N7</accession>
<evidence type="ECO:0000313" key="3">
    <source>
        <dbReference type="Proteomes" id="UP000466966"/>
    </source>
</evidence>
<proteinExistence type="predicted"/>
<reference evidence="2 3" key="1">
    <citation type="submission" date="2019-12" db="EMBL/GenBank/DDBJ databases">
        <title>Genomic-based taxomic classification of the family Erythrobacteraceae.</title>
        <authorList>
            <person name="Xu L."/>
        </authorList>
    </citation>
    <scope>NUCLEOTIDE SEQUENCE [LARGE SCALE GENOMIC DNA]</scope>
    <source>
        <strain evidence="2 3">M0322</strain>
    </source>
</reference>
<dbReference type="AlphaFoldDB" id="A0A844Z1N7"/>
<feature type="domain" description="DUF6878" evidence="1">
    <location>
        <begin position="32"/>
        <end position="158"/>
    </location>
</feature>
<dbReference type="RefSeq" id="WP_160771775.1">
    <property type="nucleotide sequence ID" value="NZ_WTYV01000003.1"/>
</dbReference>
<dbReference type="OrthoDB" id="7259981at2"/>
<sequence>MNDLTTMMAEFASHLATRQIRVADRIGQLEEVLIPQLRAGGIAAVEVTFDGAGDSGAVEDVLCLDAAGATITCPSVMLELPPAQARAGNGGDEGFGDDGRTPQALDAALEQLTYLALERHHPGWENNDGAYGQLVIDVAAGTFALDCSLRFIATDDHSTAL</sequence>
<dbReference type="InterPro" id="IPR049243">
    <property type="entry name" value="DUF6878"/>
</dbReference>
<dbReference type="EMBL" id="WTYV01000003">
    <property type="protein sequence ID" value="MXO71823.1"/>
    <property type="molecule type" value="Genomic_DNA"/>
</dbReference>
<organism evidence="2 3">
    <name type="scientific">Alteraurantiacibacter buctensis</name>
    <dbReference type="NCBI Taxonomy" id="1503981"/>
    <lineage>
        <taxon>Bacteria</taxon>
        <taxon>Pseudomonadati</taxon>
        <taxon>Pseudomonadota</taxon>
        <taxon>Alphaproteobacteria</taxon>
        <taxon>Sphingomonadales</taxon>
        <taxon>Erythrobacteraceae</taxon>
        <taxon>Alteraurantiacibacter</taxon>
    </lineage>
</organism>